<dbReference type="RefSeq" id="WP_248706508.1">
    <property type="nucleotide sequence ID" value="NZ_CAKOET010000005.1"/>
</dbReference>
<name>A0ABN8HA79_9LACO</name>
<gene>
    <name evidence="4" type="primary">ftsL</name>
    <name evidence="4" type="ORF">LMG032447_01130</name>
</gene>
<feature type="transmembrane region" description="Helical" evidence="3">
    <location>
        <begin position="41"/>
        <end position="61"/>
    </location>
</feature>
<comment type="caution">
    <text evidence="4">The sequence shown here is derived from an EMBL/GenBank/DDBJ whole genome shotgun (WGS) entry which is preliminary data.</text>
</comment>
<sequence length="121" mass="13876">MAQNPSYRTTNLARDFSNKPAKKKVLKRYKAAVWTKNERRLVFGFAVGTLIIMLATVYTSVQTDNVLQKNAQTQRKMTQIKQDNDSLRADIQKKINRQNLDDVAKKSKMSQTGDSVRNINQ</sequence>
<dbReference type="GO" id="GO:0051301">
    <property type="term" value="P:cell division"/>
    <property type="evidence" value="ECO:0007669"/>
    <property type="project" value="UniProtKB-KW"/>
</dbReference>
<keyword evidence="3" id="KW-0472">Membrane</keyword>
<feature type="compositionally biased region" description="Polar residues" evidence="2">
    <location>
        <begin position="109"/>
        <end position="121"/>
    </location>
</feature>
<keyword evidence="1" id="KW-0175">Coiled coil</keyword>
<feature type="region of interest" description="Disordered" evidence="2">
    <location>
        <begin position="98"/>
        <end position="121"/>
    </location>
</feature>
<keyword evidence="3" id="KW-1133">Transmembrane helix</keyword>
<dbReference type="Proteomes" id="UP000838102">
    <property type="component" value="Unassembled WGS sequence"/>
</dbReference>
<evidence type="ECO:0000313" key="5">
    <source>
        <dbReference type="Proteomes" id="UP000838102"/>
    </source>
</evidence>
<evidence type="ECO:0000313" key="4">
    <source>
        <dbReference type="EMBL" id="CAH1855647.1"/>
    </source>
</evidence>
<evidence type="ECO:0000256" key="1">
    <source>
        <dbReference type="SAM" id="Coils"/>
    </source>
</evidence>
<organism evidence="4 5">
    <name type="scientific">Convivina praedatoris</name>
    <dbReference type="NCBI Taxonomy" id="2880963"/>
    <lineage>
        <taxon>Bacteria</taxon>
        <taxon>Bacillati</taxon>
        <taxon>Bacillota</taxon>
        <taxon>Bacilli</taxon>
        <taxon>Lactobacillales</taxon>
        <taxon>Lactobacillaceae</taxon>
        <taxon>Convivina</taxon>
    </lineage>
</organism>
<protein>
    <submittedName>
        <fullName evidence="4">Cell division protein FtsL</fullName>
    </submittedName>
</protein>
<proteinExistence type="predicted"/>
<keyword evidence="5" id="KW-1185">Reference proteome</keyword>
<keyword evidence="4" id="KW-0132">Cell division</keyword>
<keyword evidence="4" id="KW-0131">Cell cycle</keyword>
<reference evidence="4" key="1">
    <citation type="submission" date="2022-03" db="EMBL/GenBank/DDBJ databases">
        <authorList>
            <person name="Hettiarachchi G."/>
        </authorList>
    </citation>
    <scope>NUCLEOTIDE SEQUENCE</scope>
    <source>
        <strain evidence="4">LMG 32447</strain>
    </source>
</reference>
<feature type="coiled-coil region" evidence="1">
    <location>
        <begin position="70"/>
        <end position="97"/>
    </location>
</feature>
<dbReference type="EMBL" id="CAKOEU010000005">
    <property type="protein sequence ID" value="CAH1855647.1"/>
    <property type="molecule type" value="Genomic_DNA"/>
</dbReference>
<accession>A0ABN8HA79</accession>
<evidence type="ECO:0000256" key="2">
    <source>
        <dbReference type="SAM" id="MobiDB-lite"/>
    </source>
</evidence>
<evidence type="ECO:0000256" key="3">
    <source>
        <dbReference type="SAM" id="Phobius"/>
    </source>
</evidence>
<keyword evidence="3" id="KW-0812">Transmembrane</keyword>